<evidence type="ECO:0000256" key="7">
    <source>
        <dbReference type="ARBA" id="ARBA00023136"/>
    </source>
</evidence>
<dbReference type="GO" id="GO:0046034">
    <property type="term" value="P:ATP metabolic process"/>
    <property type="evidence" value="ECO:0007669"/>
    <property type="project" value="InterPro"/>
</dbReference>
<dbReference type="SUPFAM" id="SSF50615">
    <property type="entry name" value="N-terminal domain of alpha and beta subunits of F1 ATP synthase"/>
    <property type="match status" value="1"/>
</dbReference>
<dbReference type="GO" id="GO:0042773">
    <property type="term" value="P:ATP synthesis coupled electron transport"/>
    <property type="evidence" value="ECO:0007669"/>
    <property type="project" value="TreeGrafter"/>
</dbReference>
<proteinExistence type="inferred from homology"/>
<keyword evidence="7 11" id="KW-0472">Membrane</keyword>
<dbReference type="AlphaFoldDB" id="A0A8J5BZN4"/>
<dbReference type="InterPro" id="IPR045187">
    <property type="entry name" value="CcO_II"/>
</dbReference>
<dbReference type="PRINTS" id="PR01166">
    <property type="entry name" value="CYCOXIDASEII"/>
</dbReference>
<keyword evidence="11" id="KW-1133">Transmembrane helix</keyword>
<evidence type="ECO:0000256" key="5">
    <source>
        <dbReference type="ARBA" id="ARBA00022448"/>
    </source>
</evidence>
<keyword evidence="5" id="KW-0813">Transport</keyword>
<evidence type="ECO:0000256" key="9">
    <source>
        <dbReference type="ARBA" id="ARBA00049512"/>
    </source>
</evidence>
<feature type="domain" description="Cytochrome oxidase subunit II copper A binding" evidence="12">
    <location>
        <begin position="67"/>
        <end position="198"/>
    </location>
</feature>
<feature type="region of interest" description="Disordered" evidence="10">
    <location>
        <begin position="390"/>
        <end position="409"/>
    </location>
</feature>
<reference evidence="13 14" key="1">
    <citation type="submission" date="2020-08" db="EMBL/GenBank/DDBJ databases">
        <title>Plant Genome Project.</title>
        <authorList>
            <person name="Zhang R.-G."/>
        </authorList>
    </citation>
    <scope>NUCLEOTIDE SEQUENCE [LARGE SCALE GENOMIC DNA]</scope>
    <source>
        <tissue evidence="13">Rhizome</tissue>
    </source>
</reference>
<evidence type="ECO:0000256" key="3">
    <source>
        <dbReference type="ARBA" id="ARBA00007866"/>
    </source>
</evidence>
<dbReference type="GO" id="GO:0005507">
    <property type="term" value="F:copper ion binding"/>
    <property type="evidence" value="ECO:0007669"/>
    <property type="project" value="InterPro"/>
</dbReference>
<dbReference type="Gene3D" id="2.60.40.420">
    <property type="entry name" value="Cupredoxins - blue copper proteins"/>
    <property type="match status" value="1"/>
</dbReference>
<evidence type="ECO:0000313" key="13">
    <source>
        <dbReference type="EMBL" id="KAG6466146.1"/>
    </source>
</evidence>
<evidence type="ECO:0000256" key="10">
    <source>
        <dbReference type="SAM" id="MobiDB-lite"/>
    </source>
</evidence>
<comment type="cofactor">
    <cofactor evidence="1">
        <name>Cu cation</name>
        <dbReference type="ChEBI" id="CHEBI:23378"/>
    </cofactor>
</comment>
<feature type="transmembrane region" description="Helical" evidence="11">
    <location>
        <begin position="60"/>
        <end position="82"/>
    </location>
</feature>
<name>A0A8J5BZN4_ZINOF</name>
<comment type="catalytic activity">
    <reaction evidence="9">
        <text>4 Fe(II)-[cytochrome c] + O2 + 8 H(+)(in) = 4 Fe(III)-[cytochrome c] + 2 H2O + 4 H(+)(out)</text>
        <dbReference type="Rhea" id="RHEA:11436"/>
        <dbReference type="Rhea" id="RHEA-COMP:10350"/>
        <dbReference type="Rhea" id="RHEA-COMP:14399"/>
        <dbReference type="ChEBI" id="CHEBI:15377"/>
        <dbReference type="ChEBI" id="CHEBI:15378"/>
        <dbReference type="ChEBI" id="CHEBI:15379"/>
        <dbReference type="ChEBI" id="CHEBI:29033"/>
        <dbReference type="ChEBI" id="CHEBI:29034"/>
        <dbReference type="EC" id="7.1.1.9"/>
    </reaction>
    <physiologicalReaction direction="left-to-right" evidence="9">
        <dbReference type="Rhea" id="RHEA:11437"/>
    </physiologicalReaction>
</comment>
<dbReference type="SUPFAM" id="SSF49503">
    <property type="entry name" value="Cupredoxins"/>
    <property type="match status" value="1"/>
</dbReference>
<gene>
    <name evidence="13" type="ORF">ZIOFF_076057</name>
</gene>
<evidence type="ECO:0000259" key="12">
    <source>
        <dbReference type="PROSITE" id="PS50857"/>
    </source>
</evidence>
<dbReference type="GO" id="GO:0004129">
    <property type="term" value="F:cytochrome-c oxidase activity"/>
    <property type="evidence" value="ECO:0007669"/>
    <property type="project" value="UniProtKB-EC"/>
</dbReference>
<comment type="caution">
    <text evidence="13">The sequence shown here is derived from an EMBL/GenBank/DDBJ whole genome shotgun (WGS) entry which is preliminary data.</text>
</comment>
<organism evidence="13 14">
    <name type="scientific">Zingiber officinale</name>
    <name type="common">Ginger</name>
    <name type="synonym">Amomum zingiber</name>
    <dbReference type="NCBI Taxonomy" id="94328"/>
    <lineage>
        <taxon>Eukaryota</taxon>
        <taxon>Viridiplantae</taxon>
        <taxon>Streptophyta</taxon>
        <taxon>Embryophyta</taxon>
        <taxon>Tracheophyta</taxon>
        <taxon>Spermatophyta</taxon>
        <taxon>Magnoliopsida</taxon>
        <taxon>Liliopsida</taxon>
        <taxon>Zingiberales</taxon>
        <taxon>Zingiberaceae</taxon>
        <taxon>Zingiber</taxon>
    </lineage>
</organism>
<dbReference type="Pfam" id="PF02874">
    <property type="entry name" value="ATP-synt_ab_N"/>
    <property type="match status" value="1"/>
</dbReference>
<accession>A0A8J5BZN4</accession>
<dbReference type="Proteomes" id="UP000734854">
    <property type="component" value="Unassembled WGS sequence"/>
</dbReference>
<keyword evidence="14" id="KW-1185">Reference proteome</keyword>
<dbReference type="InterPro" id="IPR004100">
    <property type="entry name" value="ATPase_F1/V1/A1_a/bsu_N"/>
</dbReference>
<evidence type="ECO:0000256" key="4">
    <source>
        <dbReference type="ARBA" id="ARBA00008936"/>
    </source>
</evidence>
<feature type="compositionally biased region" description="Polar residues" evidence="10">
    <location>
        <begin position="397"/>
        <end position="409"/>
    </location>
</feature>
<comment type="similarity">
    <text evidence="4">Belongs to the ATPase alpha/beta chains family.</text>
</comment>
<dbReference type="InterPro" id="IPR002429">
    <property type="entry name" value="CcO_II-like_C"/>
</dbReference>
<keyword evidence="6" id="KW-0375">Hydrogen ion transport</keyword>
<comment type="subcellular location">
    <subcellularLocation>
        <location evidence="2">Membrane</location>
    </subcellularLocation>
</comment>
<dbReference type="Gene3D" id="2.40.30.20">
    <property type="match status" value="1"/>
</dbReference>
<evidence type="ECO:0000256" key="6">
    <source>
        <dbReference type="ARBA" id="ARBA00022781"/>
    </source>
</evidence>
<evidence type="ECO:0000256" key="11">
    <source>
        <dbReference type="SAM" id="Phobius"/>
    </source>
</evidence>
<dbReference type="InterPro" id="IPR036121">
    <property type="entry name" value="ATPase_F1/V1/A1_a/bsu_N_sf"/>
</dbReference>
<evidence type="ECO:0000313" key="14">
    <source>
        <dbReference type="Proteomes" id="UP000734854"/>
    </source>
</evidence>
<dbReference type="GO" id="GO:0016020">
    <property type="term" value="C:membrane"/>
    <property type="evidence" value="ECO:0007669"/>
    <property type="project" value="UniProtKB-SubCell"/>
</dbReference>
<dbReference type="PANTHER" id="PTHR22888">
    <property type="entry name" value="CYTOCHROME C OXIDASE, SUBUNIT II"/>
    <property type="match status" value="1"/>
</dbReference>
<dbReference type="EMBL" id="JACMSC010000195">
    <property type="protein sequence ID" value="KAG6466146.1"/>
    <property type="molecule type" value="Genomic_DNA"/>
</dbReference>
<dbReference type="InterPro" id="IPR023366">
    <property type="entry name" value="ATP_synth_asu-like_sf"/>
</dbReference>
<dbReference type="PANTHER" id="PTHR22888:SF9">
    <property type="entry name" value="CYTOCHROME C OXIDASE SUBUNIT 2"/>
    <property type="match status" value="1"/>
</dbReference>
<comment type="similarity">
    <text evidence="3">Belongs to the cytochrome c oxidase subunit 2 family.</text>
</comment>
<keyword evidence="11" id="KW-0812">Transmembrane</keyword>
<dbReference type="InterPro" id="IPR008972">
    <property type="entry name" value="Cupredoxin"/>
</dbReference>
<dbReference type="PROSITE" id="PS50857">
    <property type="entry name" value="COX2_CUA"/>
    <property type="match status" value="1"/>
</dbReference>
<dbReference type="GO" id="GO:0005524">
    <property type="term" value="F:ATP binding"/>
    <property type="evidence" value="ECO:0007669"/>
    <property type="project" value="UniProtKB-KW"/>
</dbReference>
<keyword evidence="6" id="KW-0406">Ion transport</keyword>
<protein>
    <recommendedName>
        <fullName evidence="8">Cytochrome c oxidase polypeptide II</fullName>
    </recommendedName>
</protein>
<evidence type="ECO:0000256" key="2">
    <source>
        <dbReference type="ARBA" id="ARBA00004370"/>
    </source>
</evidence>
<evidence type="ECO:0000256" key="8">
    <source>
        <dbReference type="ARBA" id="ARBA00031389"/>
    </source>
</evidence>
<evidence type="ECO:0000256" key="1">
    <source>
        <dbReference type="ARBA" id="ARBA00001935"/>
    </source>
</evidence>
<dbReference type="Pfam" id="PF00116">
    <property type="entry name" value="COX2"/>
    <property type="match status" value="1"/>
</dbReference>
<sequence length="532" mass="57589">MEFSSRAAELTTLLESRISNFYTNLKVDEIGRVVSVGDGIARVYGLKEIQAGEMSEFAPISIYLVISLLVSLILLGLSFQFASNSSTYPEKLSAYESGQLRLLEVDNRVVVPAKTHLRIIVTSADVLNSWAVPSLGLKCDAVPNQISILALFSCLIVSGERVSFCSGERSHSSGGGYLDDAVRQFLPAPDAGPSTASPALDQHTPGELLPSLASSDEELFSRLMMDEVTSQPTGVMDQAGPSHLYNKIEAVSGGVLQAMDTTIDLVYPEAEFNDPVYQAVDAINNACDQEQERIVAKTRALLAQKNLALFDPQDVNIAVDNAMTNERTVDIDSRLSRFRDLRRYLGTRNCTLWPEIVKELRELGNHHVHELLKEAPRQKGKDVVDKGDLVAADASPKSATKSPGSTNGTSYDDMVFIPVVRTEERVTPVTPPPAAPTMAVLSPLPSSFPAPVEITHATNATTSAASSIAGDSITIPAIAVVREQPLPSRKFSNAIRQFVPVEAVPVIVTSVGDSIPLIVRKNSFDWVPNFFL</sequence>